<dbReference type="GeneID" id="41842195"/>
<keyword evidence="2" id="KW-1185">Reference proteome</keyword>
<evidence type="ECO:0000313" key="2">
    <source>
        <dbReference type="Proteomes" id="UP000027986"/>
    </source>
</evidence>
<dbReference type="Proteomes" id="UP000027986">
    <property type="component" value="Plasmid unnamed"/>
</dbReference>
<evidence type="ECO:0008006" key="3">
    <source>
        <dbReference type="Google" id="ProtNLM"/>
    </source>
</evidence>
<reference evidence="1 2" key="1">
    <citation type="submission" date="2014-07" db="EMBL/GenBank/DDBJ databases">
        <title>Genome Sequencing of Dermacoccus nishinomiyaensis.</title>
        <authorList>
            <person name="Hong K.W."/>
            <person name="Chan K.G."/>
        </authorList>
    </citation>
    <scope>NUCLEOTIDE SEQUENCE [LARGE SCALE GENOMIC DNA]</scope>
    <source>
        <strain evidence="1 2">M25</strain>
        <plasmid evidence="2">Plasmid unnamed</plasmid>
    </source>
</reference>
<dbReference type="OrthoDB" id="3685824at2"/>
<dbReference type="RefSeq" id="WP_041229514.1">
    <property type="nucleotide sequence ID" value="NZ_CP008890.1"/>
</dbReference>
<protein>
    <recommendedName>
        <fullName evidence="3">GyrI-like domain-containing protein</fullName>
    </recommendedName>
</protein>
<keyword evidence="1" id="KW-0614">Plasmid</keyword>
<evidence type="ECO:0000313" key="1">
    <source>
        <dbReference type="EMBL" id="AIF41890.1"/>
    </source>
</evidence>
<accession>A0A075JJC5</accession>
<organism evidence="1 2">
    <name type="scientific">Dermacoccus nishinomiyaensis</name>
    <dbReference type="NCBI Taxonomy" id="1274"/>
    <lineage>
        <taxon>Bacteria</taxon>
        <taxon>Bacillati</taxon>
        <taxon>Actinomycetota</taxon>
        <taxon>Actinomycetes</taxon>
        <taxon>Micrococcales</taxon>
        <taxon>Dermacoccaceae</taxon>
        <taxon>Dermacoccus</taxon>
    </lineage>
</organism>
<sequence>MSNYPDRHALGRIDVITFEDLPALSRDVALDLPSIQVGWPDFEHGFDSLRGRRMMGLVYGGSHIYRMCSTRLDRDADNPLGLDKTTIPGGSYLRLRLRGEVPAVYGHIGEAFDVLFAHAEHDSTRPQIESYRREGEIDCLVPILV</sequence>
<geneLocation type="plasmid" evidence="1 2">
    <name>unnamed</name>
</geneLocation>
<dbReference type="HOGENOM" id="CLU_1783716_0_0_11"/>
<proteinExistence type="predicted"/>
<dbReference type="AlphaFoldDB" id="A0A075JJC5"/>
<name>A0A075JJC5_9MICO</name>
<dbReference type="EMBL" id="CP008890">
    <property type="protein sequence ID" value="AIF41890.1"/>
    <property type="molecule type" value="Genomic_DNA"/>
</dbReference>
<dbReference type="eggNOG" id="COG3449">
    <property type="taxonomic scope" value="Bacteria"/>
</dbReference>
<dbReference type="KEGG" id="dni:HX89_14370"/>
<gene>
    <name evidence="1" type="ORF">HX89_14370</name>
</gene>